<proteinExistence type="predicted"/>
<dbReference type="Proteomes" id="UP000813824">
    <property type="component" value="Unassembled WGS sequence"/>
</dbReference>
<dbReference type="AlphaFoldDB" id="A0A8K0USP4"/>
<dbReference type="EMBL" id="JAEVFJ010000008">
    <property type="protein sequence ID" value="KAH8103007.1"/>
    <property type="molecule type" value="Genomic_DNA"/>
</dbReference>
<accession>A0A8K0USP4</accession>
<sequence length="256" mass="29725">MQLCDTALVRANEEVEGGIVERSKTLQILNNSLCTPSTDGQDRYLQTFTDRIFLRNSKDTRRQARFSVSQTLLLARALNENQASVHRHFTFANDAEWEYVSRPAHDCTGGFTTSFFPRQIASRRRQQASILRYFQGCIGEDSPDEQSVCENAQEAWQSDSMEALEKMEHIMDVRQLEIRRLFQQPLNAYRTAASVQRMEFLKAFTAQESQREKTFLEAEKTRERKFFQMMDHIARGSRTSSQLARSYSTYTLCSRI</sequence>
<comment type="caution">
    <text evidence="1">The sequence shown here is derived from an EMBL/GenBank/DDBJ whole genome shotgun (WGS) entry which is preliminary data.</text>
</comment>
<protein>
    <submittedName>
        <fullName evidence="1">Uncharacterized protein</fullName>
    </submittedName>
</protein>
<name>A0A8K0USP4_9AGAR</name>
<reference evidence="1" key="1">
    <citation type="journal article" date="2021" name="New Phytol.">
        <title>Evolutionary innovations through gain and loss of genes in the ectomycorrhizal Boletales.</title>
        <authorList>
            <person name="Wu G."/>
            <person name="Miyauchi S."/>
            <person name="Morin E."/>
            <person name="Kuo A."/>
            <person name="Drula E."/>
            <person name="Varga T."/>
            <person name="Kohler A."/>
            <person name="Feng B."/>
            <person name="Cao Y."/>
            <person name="Lipzen A."/>
            <person name="Daum C."/>
            <person name="Hundley H."/>
            <person name="Pangilinan J."/>
            <person name="Johnson J."/>
            <person name="Barry K."/>
            <person name="LaButti K."/>
            <person name="Ng V."/>
            <person name="Ahrendt S."/>
            <person name="Min B."/>
            <person name="Choi I.G."/>
            <person name="Park H."/>
            <person name="Plett J.M."/>
            <person name="Magnuson J."/>
            <person name="Spatafora J.W."/>
            <person name="Nagy L.G."/>
            <person name="Henrissat B."/>
            <person name="Grigoriev I.V."/>
            <person name="Yang Z.L."/>
            <person name="Xu J."/>
            <person name="Martin F.M."/>
        </authorList>
    </citation>
    <scope>NUCLEOTIDE SEQUENCE</scope>
    <source>
        <strain evidence="1">KKN 215</strain>
    </source>
</reference>
<keyword evidence="2" id="KW-1185">Reference proteome</keyword>
<organism evidence="1 2">
    <name type="scientific">Cristinia sonorae</name>
    <dbReference type="NCBI Taxonomy" id="1940300"/>
    <lineage>
        <taxon>Eukaryota</taxon>
        <taxon>Fungi</taxon>
        <taxon>Dikarya</taxon>
        <taxon>Basidiomycota</taxon>
        <taxon>Agaricomycotina</taxon>
        <taxon>Agaricomycetes</taxon>
        <taxon>Agaricomycetidae</taxon>
        <taxon>Agaricales</taxon>
        <taxon>Pleurotineae</taxon>
        <taxon>Stephanosporaceae</taxon>
        <taxon>Cristinia</taxon>
    </lineage>
</organism>
<evidence type="ECO:0000313" key="1">
    <source>
        <dbReference type="EMBL" id="KAH8103007.1"/>
    </source>
</evidence>
<gene>
    <name evidence="1" type="ORF">BXZ70DRAFT_1076314</name>
</gene>
<evidence type="ECO:0000313" key="2">
    <source>
        <dbReference type="Proteomes" id="UP000813824"/>
    </source>
</evidence>